<reference evidence="5 6" key="1">
    <citation type="submission" date="2015-12" db="EMBL/GenBank/DDBJ databases">
        <authorList>
            <person name="Shamseldin A."/>
            <person name="Moawad H."/>
            <person name="Abd El-Rahim W.M."/>
            <person name="Sadowsky M.J."/>
        </authorList>
    </citation>
    <scope>NUCLEOTIDE SEQUENCE [LARGE SCALE GENOMIC DNA]</scope>
    <source>
        <strain evidence="5 6">JC234</strain>
    </source>
</reference>
<feature type="domain" description="HTH gntR-type" evidence="4">
    <location>
        <begin position="6"/>
        <end position="74"/>
    </location>
</feature>
<dbReference type="GO" id="GO:0003700">
    <property type="term" value="F:DNA-binding transcription factor activity"/>
    <property type="evidence" value="ECO:0007669"/>
    <property type="project" value="InterPro"/>
</dbReference>
<dbReference type="PRINTS" id="PR00035">
    <property type="entry name" value="HTHGNTR"/>
</dbReference>
<evidence type="ECO:0000256" key="1">
    <source>
        <dbReference type="ARBA" id="ARBA00023015"/>
    </source>
</evidence>
<dbReference type="InterPro" id="IPR036388">
    <property type="entry name" value="WH-like_DNA-bd_sf"/>
</dbReference>
<dbReference type="SMART" id="SM00345">
    <property type="entry name" value="HTH_GNTR"/>
    <property type="match status" value="1"/>
</dbReference>
<evidence type="ECO:0000256" key="2">
    <source>
        <dbReference type="ARBA" id="ARBA00023125"/>
    </source>
</evidence>
<dbReference type="Proteomes" id="UP000094795">
    <property type="component" value="Unassembled WGS sequence"/>
</dbReference>
<evidence type="ECO:0000259" key="4">
    <source>
        <dbReference type="PROSITE" id="PS50949"/>
    </source>
</evidence>
<dbReference type="AlphaFoldDB" id="A0A1C1YSJ9"/>
<evidence type="ECO:0000313" key="5">
    <source>
        <dbReference type="EMBL" id="OCW56501.1"/>
    </source>
</evidence>
<protein>
    <submittedName>
        <fullName evidence="5">GntR family transcriptional regulator</fullName>
    </submittedName>
</protein>
<evidence type="ECO:0000256" key="3">
    <source>
        <dbReference type="ARBA" id="ARBA00023163"/>
    </source>
</evidence>
<dbReference type="Gene3D" id="1.10.10.10">
    <property type="entry name" value="Winged helix-like DNA-binding domain superfamily/Winged helix DNA-binding domain"/>
    <property type="match status" value="1"/>
</dbReference>
<name>A0A1C1YSJ9_9HYPH</name>
<organism evidence="5 6">
    <name type="scientific">Hoeflea olei</name>
    <dbReference type="NCBI Taxonomy" id="1480615"/>
    <lineage>
        <taxon>Bacteria</taxon>
        <taxon>Pseudomonadati</taxon>
        <taxon>Pseudomonadota</taxon>
        <taxon>Alphaproteobacteria</taxon>
        <taxon>Hyphomicrobiales</taxon>
        <taxon>Rhizobiaceae</taxon>
        <taxon>Hoeflea</taxon>
    </lineage>
</organism>
<proteinExistence type="predicted"/>
<accession>A0A1C1YSJ9</accession>
<dbReference type="SUPFAM" id="SSF64288">
    <property type="entry name" value="Chorismate lyase-like"/>
    <property type="match status" value="1"/>
</dbReference>
<dbReference type="Pfam" id="PF07702">
    <property type="entry name" value="UTRA"/>
    <property type="match status" value="1"/>
</dbReference>
<dbReference type="InterPro" id="IPR028978">
    <property type="entry name" value="Chorismate_lyase_/UTRA_dom_sf"/>
</dbReference>
<dbReference type="PROSITE" id="PS50949">
    <property type="entry name" value="HTH_GNTR"/>
    <property type="match status" value="1"/>
</dbReference>
<evidence type="ECO:0000313" key="6">
    <source>
        <dbReference type="Proteomes" id="UP000094795"/>
    </source>
</evidence>
<comment type="caution">
    <text evidence="5">The sequence shown here is derived from an EMBL/GenBank/DDBJ whole genome shotgun (WGS) entry which is preliminary data.</text>
</comment>
<keyword evidence="1" id="KW-0805">Transcription regulation</keyword>
<keyword evidence="6" id="KW-1185">Reference proteome</keyword>
<dbReference type="STRING" id="1480615.AWJ14_16250"/>
<dbReference type="Gene3D" id="3.40.1410.10">
    <property type="entry name" value="Chorismate lyase-like"/>
    <property type="match status" value="1"/>
</dbReference>
<dbReference type="OrthoDB" id="9808698at2"/>
<dbReference type="InterPro" id="IPR011663">
    <property type="entry name" value="UTRA"/>
</dbReference>
<sequence length="233" mass="26060">MTIADTNSWRGIQAELLRRINEREWLPGSLVPSEADLAIEFGCARATVNRAMREMADAGLLDRKRKAGTRVALHPTSRVVLDIPIIRLEVEQRGAEWRYSLIESSAEPASLALTSRLGLPRDSEMLHVRSLHYADNRPFLHEDRWINLDLLPHVRSVDFSAISANEWLIQNAPYTAGDISFSAMGADAGLADLLDAPEGAALFVIDRITWDKDRPVTAVRLSYAPGYRMNTKI</sequence>
<dbReference type="InterPro" id="IPR050679">
    <property type="entry name" value="Bact_HTH_transcr_reg"/>
</dbReference>
<dbReference type="InterPro" id="IPR036390">
    <property type="entry name" value="WH_DNA-bd_sf"/>
</dbReference>
<dbReference type="PANTHER" id="PTHR44846">
    <property type="entry name" value="MANNOSYL-D-GLYCERATE TRANSPORT/METABOLISM SYSTEM REPRESSOR MNGR-RELATED"/>
    <property type="match status" value="1"/>
</dbReference>
<dbReference type="InterPro" id="IPR000524">
    <property type="entry name" value="Tscrpt_reg_HTH_GntR"/>
</dbReference>
<keyword evidence="3" id="KW-0804">Transcription</keyword>
<dbReference type="SMART" id="SM00866">
    <property type="entry name" value="UTRA"/>
    <property type="match status" value="1"/>
</dbReference>
<keyword evidence="2" id="KW-0238">DNA-binding</keyword>
<gene>
    <name evidence="5" type="ORF">AWJ14_16250</name>
</gene>
<dbReference type="SUPFAM" id="SSF46785">
    <property type="entry name" value="Winged helix' DNA-binding domain"/>
    <property type="match status" value="1"/>
</dbReference>
<dbReference type="Pfam" id="PF00392">
    <property type="entry name" value="GntR"/>
    <property type="match status" value="1"/>
</dbReference>
<dbReference type="EMBL" id="LQZT01000034">
    <property type="protein sequence ID" value="OCW56501.1"/>
    <property type="molecule type" value="Genomic_DNA"/>
</dbReference>
<dbReference type="PANTHER" id="PTHR44846:SF16">
    <property type="entry name" value="TRANSCRIPTIONAL REGULATOR PHNF-RELATED"/>
    <property type="match status" value="1"/>
</dbReference>
<dbReference type="GO" id="GO:0003677">
    <property type="term" value="F:DNA binding"/>
    <property type="evidence" value="ECO:0007669"/>
    <property type="project" value="UniProtKB-KW"/>
</dbReference>
<dbReference type="RefSeq" id="WP_066180790.1">
    <property type="nucleotide sequence ID" value="NZ_LQZT01000034.1"/>
</dbReference>
<dbReference type="CDD" id="cd07377">
    <property type="entry name" value="WHTH_GntR"/>
    <property type="match status" value="1"/>
</dbReference>